<comment type="pathway">
    <text evidence="1 7">Amine and polyamine biosynthesis; betaine biosynthesis via choline pathway [regulation].</text>
</comment>
<evidence type="ECO:0000256" key="7">
    <source>
        <dbReference type="HAMAP-Rule" id="MF_00768"/>
    </source>
</evidence>
<dbReference type="Proteomes" id="UP000199344">
    <property type="component" value="Unassembled WGS sequence"/>
</dbReference>
<proteinExistence type="inferred from homology"/>
<comment type="function">
    <text evidence="6">Repressor involved in the biosynthesis of the osmoprotectant glycine betaine. It represses transcription of the choline transporter BetT and the genes of BetAB involved in the synthesis of glycine betaine.</text>
</comment>
<dbReference type="PRINTS" id="PR00455">
    <property type="entry name" value="HTHTETR"/>
</dbReference>
<comment type="function">
    <text evidence="7">Repressor involved in choline regulation of the bet genes.</text>
</comment>
<organism evidence="10 11">
    <name type="scientific">Paracoccus isoporae</name>
    <dbReference type="NCBI Taxonomy" id="591205"/>
    <lineage>
        <taxon>Bacteria</taxon>
        <taxon>Pseudomonadati</taxon>
        <taxon>Pseudomonadota</taxon>
        <taxon>Alphaproteobacteria</taxon>
        <taxon>Rhodobacterales</taxon>
        <taxon>Paracoccaceae</taxon>
        <taxon>Paracoccus</taxon>
    </lineage>
</organism>
<evidence type="ECO:0000313" key="11">
    <source>
        <dbReference type="Proteomes" id="UP000199344"/>
    </source>
</evidence>
<evidence type="ECO:0000256" key="8">
    <source>
        <dbReference type="PROSITE-ProRule" id="PRU00335"/>
    </source>
</evidence>
<name>A0A1G7EAG6_9RHOB</name>
<keyword evidence="11" id="KW-1185">Reference proteome</keyword>
<protein>
    <recommendedName>
        <fullName evidence="7">HTH-type transcriptional regulator BetI</fullName>
    </recommendedName>
</protein>
<evidence type="ECO:0000256" key="2">
    <source>
        <dbReference type="ARBA" id="ARBA00022491"/>
    </source>
</evidence>
<keyword evidence="5 7" id="KW-0804">Transcription</keyword>
<gene>
    <name evidence="7" type="primary">betI</name>
    <name evidence="10" type="ORF">SAMN05421538_108145</name>
</gene>
<dbReference type="GO" id="GO:0045892">
    <property type="term" value="P:negative regulation of DNA-templated transcription"/>
    <property type="evidence" value="ECO:0007669"/>
    <property type="project" value="UniProtKB-UniRule"/>
</dbReference>
<dbReference type="EMBL" id="FNAH01000008">
    <property type="protein sequence ID" value="SDE60671.1"/>
    <property type="molecule type" value="Genomic_DNA"/>
</dbReference>
<dbReference type="Pfam" id="PF00440">
    <property type="entry name" value="TetR_N"/>
    <property type="match status" value="1"/>
</dbReference>
<dbReference type="OrthoDB" id="7618612at2"/>
<dbReference type="PROSITE" id="PS50977">
    <property type="entry name" value="HTH_TETR_2"/>
    <property type="match status" value="1"/>
</dbReference>
<dbReference type="PANTHER" id="PTHR47506:SF1">
    <property type="entry name" value="HTH-TYPE TRANSCRIPTIONAL REGULATOR YJDC"/>
    <property type="match status" value="1"/>
</dbReference>
<dbReference type="AlphaFoldDB" id="A0A1G7EAG6"/>
<dbReference type="SUPFAM" id="SSF48498">
    <property type="entry name" value="Tetracyclin repressor-like, C-terminal domain"/>
    <property type="match status" value="1"/>
</dbReference>
<evidence type="ECO:0000256" key="5">
    <source>
        <dbReference type="ARBA" id="ARBA00023163"/>
    </source>
</evidence>
<keyword evidence="4 7" id="KW-0238">DNA-binding</keyword>
<dbReference type="HAMAP" id="MF_00768">
    <property type="entry name" value="HTH_type_BetI"/>
    <property type="match status" value="1"/>
</dbReference>
<accession>A0A1G7EAG6</accession>
<evidence type="ECO:0000256" key="1">
    <source>
        <dbReference type="ARBA" id="ARBA00004719"/>
    </source>
</evidence>
<feature type="DNA-binding region" description="H-T-H motif" evidence="7 8">
    <location>
        <begin position="31"/>
        <end position="50"/>
    </location>
</feature>
<dbReference type="InterPro" id="IPR017757">
    <property type="entry name" value="Tscrpt_rep_BetI"/>
</dbReference>
<dbReference type="NCBIfam" id="NF001978">
    <property type="entry name" value="PRK00767.1"/>
    <property type="match status" value="1"/>
</dbReference>
<dbReference type="GO" id="GO:0003677">
    <property type="term" value="F:DNA binding"/>
    <property type="evidence" value="ECO:0007669"/>
    <property type="project" value="UniProtKB-UniRule"/>
</dbReference>
<dbReference type="Gene3D" id="1.10.357.10">
    <property type="entry name" value="Tetracycline Repressor, domain 2"/>
    <property type="match status" value="1"/>
</dbReference>
<evidence type="ECO:0000256" key="6">
    <source>
        <dbReference type="ARBA" id="ARBA00024936"/>
    </source>
</evidence>
<dbReference type="GO" id="GO:0019285">
    <property type="term" value="P:glycine betaine biosynthetic process from choline"/>
    <property type="evidence" value="ECO:0007669"/>
    <property type="project" value="UniProtKB-UniRule"/>
</dbReference>
<reference evidence="10 11" key="1">
    <citation type="submission" date="2016-10" db="EMBL/GenBank/DDBJ databases">
        <authorList>
            <person name="de Groot N.N."/>
        </authorList>
    </citation>
    <scope>NUCLEOTIDE SEQUENCE [LARGE SCALE GENOMIC DNA]</scope>
    <source>
        <strain evidence="10 11">DSM 22220</strain>
    </source>
</reference>
<sequence>MRRRARQTTRKTELINAAIRTIARSGTLDVTVADIAREAGMSPALAHHYFGSKDQIFLSAMREILRRYGAAARAALTGVQDHRARLFAVLDASLGPEHFDSAIVAAWLNFYVLAQQGGKADRLLRVYHRRLRSTLMADLRPLLGAEAAAVAETLGALIDGVYLRQALDTAPPEMLLALPRRYLAGVLDQAGRN</sequence>
<dbReference type="SUPFAM" id="SSF46689">
    <property type="entry name" value="Homeodomain-like"/>
    <property type="match status" value="1"/>
</dbReference>
<dbReference type="STRING" id="591205.SAMN05421538_108145"/>
<feature type="domain" description="HTH tetR-type" evidence="9">
    <location>
        <begin position="8"/>
        <end position="68"/>
    </location>
</feature>
<dbReference type="PANTHER" id="PTHR47506">
    <property type="entry name" value="TRANSCRIPTIONAL REGULATORY PROTEIN"/>
    <property type="match status" value="1"/>
</dbReference>
<evidence type="ECO:0000256" key="3">
    <source>
        <dbReference type="ARBA" id="ARBA00023015"/>
    </source>
</evidence>
<dbReference type="UniPathway" id="UPA00529"/>
<keyword evidence="2 7" id="KW-0678">Repressor</keyword>
<dbReference type="InterPro" id="IPR039538">
    <property type="entry name" value="BetI_C"/>
</dbReference>
<dbReference type="InterPro" id="IPR001647">
    <property type="entry name" value="HTH_TetR"/>
</dbReference>
<dbReference type="InterPro" id="IPR036271">
    <property type="entry name" value="Tet_transcr_reg_TetR-rel_C_sf"/>
</dbReference>
<dbReference type="RefSeq" id="WP_090524467.1">
    <property type="nucleotide sequence ID" value="NZ_FNAH01000008.1"/>
</dbReference>
<keyword evidence="3 7" id="KW-0805">Transcription regulation</keyword>
<evidence type="ECO:0000313" key="10">
    <source>
        <dbReference type="EMBL" id="SDE60671.1"/>
    </source>
</evidence>
<evidence type="ECO:0000259" key="9">
    <source>
        <dbReference type="PROSITE" id="PS50977"/>
    </source>
</evidence>
<evidence type="ECO:0000256" key="4">
    <source>
        <dbReference type="ARBA" id="ARBA00023125"/>
    </source>
</evidence>
<dbReference type="GO" id="GO:0003700">
    <property type="term" value="F:DNA-binding transcription factor activity"/>
    <property type="evidence" value="ECO:0007669"/>
    <property type="project" value="UniProtKB-UniRule"/>
</dbReference>
<dbReference type="InterPro" id="IPR009057">
    <property type="entry name" value="Homeodomain-like_sf"/>
</dbReference>
<dbReference type="Pfam" id="PF13977">
    <property type="entry name" value="TetR_C_6"/>
    <property type="match status" value="1"/>
</dbReference>